<evidence type="ECO:0000313" key="2">
    <source>
        <dbReference type="Proteomes" id="UP000026908"/>
    </source>
</evidence>
<protein>
    <submittedName>
        <fullName evidence="1">Uncharacterized protein</fullName>
    </submittedName>
</protein>
<dbReference type="OrthoDB" id="19731at10239"/>
<organism evidence="1 2">
    <name type="scientific">Escherichia phage vB_EcoS_FFH_1</name>
    <dbReference type="NCBI Taxonomy" id="1446489"/>
    <lineage>
        <taxon>Viruses</taxon>
        <taxon>Duplodnaviria</taxon>
        <taxon>Heunggongvirae</taxon>
        <taxon>Uroviricota</taxon>
        <taxon>Caudoviricetes</taxon>
        <taxon>Demerecviridae</taxon>
        <taxon>Markadamsvirinae</taxon>
        <taxon>Tequintavirus</taxon>
        <taxon>Tequintavirus FFH1</taxon>
    </lineage>
</organism>
<accession>A0A023MH57</accession>
<name>A0A023MH57_9CAUD</name>
<dbReference type="GeneID" id="19486970"/>
<sequence>MKVTLPKTLDEKAFISPDEMESDKVYSFGPILAAKTNTDGIITVDYRDNDIVPFDDDDAFYEWLSDNNLPVNGELTPYQMQIIIK</sequence>
<evidence type="ECO:0000313" key="1">
    <source>
        <dbReference type="EMBL" id="AHN83435.1"/>
    </source>
</evidence>
<dbReference type="EMBL" id="KJ190157">
    <property type="protein sequence ID" value="AHN83435.1"/>
    <property type="molecule type" value="Genomic_DNA"/>
</dbReference>
<dbReference type="KEGG" id="vg:19486970"/>
<reference evidence="1 2" key="1">
    <citation type="journal article" date="2014" name="Genome Announc.">
        <title>Complete Genome Sequences of Two Escherichia coli O157:H7 Phages Effective in Limiting Contamination of Food Products.</title>
        <authorList>
            <person name="Hong Y."/>
            <person name="Pan Y."/>
            <person name="Harman N.J."/>
            <person name="Ebner P.D."/>
        </authorList>
    </citation>
    <scope>NUCLEOTIDE SEQUENCE [LARGE SCALE GENOMIC DNA]</scope>
</reference>
<dbReference type="Proteomes" id="UP000026908">
    <property type="component" value="Segment"/>
</dbReference>
<keyword evidence="2" id="KW-1185">Reference proteome</keyword>
<proteinExistence type="predicted"/>
<dbReference type="RefSeq" id="YP_009031624.1">
    <property type="nucleotide sequence ID" value="NC_024139.1"/>
</dbReference>